<dbReference type="EMBL" id="LT607410">
    <property type="protein sequence ID" value="SCF29494.1"/>
    <property type="molecule type" value="Genomic_DNA"/>
</dbReference>
<organism evidence="2 3">
    <name type="scientific">Micromonospora purpureochromogenes</name>
    <dbReference type="NCBI Taxonomy" id="47872"/>
    <lineage>
        <taxon>Bacteria</taxon>
        <taxon>Bacillati</taxon>
        <taxon>Actinomycetota</taxon>
        <taxon>Actinomycetes</taxon>
        <taxon>Micromonosporales</taxon>
        <taxon>Micromonosporaceae</taxon>
        <taxon>Micromonospora</taxon>
    </lineage>
</organism>
<proteinExistence type="predicted"/>
<dbReference type="AlphaFoldDB" id="A0A1C4Z979"/>
<dbReference type="RefSeq" id="WP_088962630.1">
    <property type="nucleotide sequence ID" value="NZ_LT607410.1"/>
</dbReference>
<dbReference type="SUPFAM" id="SSF56731">
    <property type="entry name" value="DNA primase core"/>
    <property type="match status" value="1"/>
</dbReference>
<accession>A0A1C4Z979</accession>
<feature type="domain" description="Toprim" evidence="1">
    <location>
        <begin position="171"/>
        <end position="251"/>
    </location>
</feature>
<protein>
    <submittedName>
        <fullName evidence="2">DNA primase</fullName>
    </submittedName>
</protein>
<dbReference type="InterPro" id="IPR013264">
    <property type="entry name" value="DNAG_N"/>
</dbReference>
<dbReference type="InterPro" id="IPR006171">
    <property type="entry name" value="TOPRIM_dom"/>
</dbReference>
<dbReference type="GO" id="GO:0006269">
    <property type="term" value="P:DNA replication, synthesis of primer"/>
    <property type="evidence" value="ECO:0007669"/>
    <property type="project" value="TreeGrafter"/>
</dbReference>
<dbReference type="CDD" id="cd03364">
    <property type="entry name" value="TOPRIM_DnaG_primases"/>
    <property type="match status" value="1"/>
</dbReference>
<dbReference type="Pfam" id="PF08275">
    <property type="entry name" value="DNAG_N"/>
    <property type="match status" value="1"/>
</dbReference>
<evidence type="ECO:0000313" key="3">
    <source>
        <dbReference type="Proteomes" id="UP000198228"/>
    </source>
</evidence>
<dbReference type="GO" id="GO:0005737">
    <property type="term" value="C:cytoplasm"/>
    <property type="evidence" value="ECO:0007669"/>
    <property type="project" value="TreeGrafter"/>
</dbReference>
<dbReference type="Pfam" id="PF13155">
    <property type="entry name" value="Toprim_2"/>
    <property type="match status" value="1"/>
</dbReference>
<dbReference type="Gene3D" id="3.40.1360.10">
    <property type="match status" value="1"/>
</dbReference>
<gene>
    <name evidence="2" type="ORF">GA0074696_4169</name>
</gene>
<name>A0A1C4Z979_9ACTN</name>
<evidence type="ECO:0000313" key="2">
    <source>
        <dbReference type="EMBL" id="SCF29494.1"/>
    </source>
</evidence>
<sequence length="377" mass="40629">MGAPRLSHPTPSIRGLGVDPQRLLAAVEAAVTYYRNQLAYADGPRAYLVDRGLGVVVQREWPWRVGYAQPGWSSLTRHLRAAGFTAEELVGAGLATRARGDADRLLDVFRDRIMFPVRDPAGHAVAFLGRAGPGPGDGVPKYINSPETAIYDKGRLLFGVAEQQDRLNERWTPVLVEGPADVLAVWLSYSRSRRAGAVALAPCGNMLTDGQAAILRDLPGAARGIVAAFDADPAGRGAVDRAWQLLRQQRLPGPLLAAEFSAGADPADLLHRPNGRAQLRAALQWRERPMLDAVVDHRLARLIERHPRLLEDIDGRCAAVRVLVPLVFEAVSPDEAIRVAQRIVAGTGAGVDTVAIAALAHLEDALHGPRQRTEPAA</sequence>
<dbReference type="SMART" id="SM00493">
    <property type="entry name" value="TOPRIM"/>
    <property type="match status" value="1"/>
</dbReference>
<evidence type="ECO:0000259" key="1">
    <source>
        <dbReference type="SMART" id="SM00493"/>
    </source>
</evidence>
<reference evidence="2 3" key="1">
    <citation type="submission" date="2016-06" db="EMBL/GenBank/DDBJ databases">
        <authorList>
            <person name="Kjaerup R.B."/>
            <person name="Dalgaard T.S."/>
            <person name="Juul-Madsen H.R."/>
        </authorList>
    </citation>
    <scope>NUCLEOTIDE SEQUENCE [LARGE SCALE GENOMIC DNA]</scope>
    <source>
        <strain evidence="2 3">DSM 43821</strain>
    </source>
</reference>
<dbReference type="PANTHER" id="PTHR30313:SF2">
    <property type="entry name" value="DNA PRIMASE"/>
    <property type="match status" value="1"/>
</dbReference>
<dbReference type="PANTHER" id="PTHR30313">
    <property type="entry name" value="DNA PRIMASE"/>
    <property type="match status" value="1"/>
</dbReference>
<dbReference type="InterPro" id="IPR050219">
    <property type="entry name" value="DnaG_primase"/>
</dbReference>
<dbReference type="Proteomes" id="UP000198228">
    <property type="component" value="Chromosome I"/>
</dbReference>
<dbReference type="Gene3D" id="3.90.980.10">
    <property type="entry name" value="DNA primase, catalytic core, N-terminal domain"/>
    <property type="match status" value="1"/>
</dbReference>
<dbReference type="InterPro" id="IPR037068">
    <property type="entry name" value="DNA_primase_core_N_sf"/>
</dbReference>
<dbReference type="InterPro" id="IPR034151">
    <property type="entry name" value="TOPRIM_DnaG_bac"/>
</dbReference>